<feature type="region of interest" description="Disordered" evidence="11">
    <location>
        <begin position="353"/>
        <end position="372"/>
    </location>
</feature>
<dbReference type="SUPFAM" id="SSF47473">
    <property type="entry name" value="EF-hand"/>
    <property type="match status" value="2"/>
</dbReference>
<dbReference type="Gene3D" id="3.40.50.720">
    <property type="entry name" value="NAD(P)-binding Rossmann-like Domain"/>
    <property type="match status" value="1"/>
</dbReference>
<dbReference type="GO" id="GO:0005829">
    <property type="term" value="C:cytosol"/>
    <property type="evidence" value="ECO:0007669"/>
    <property type="project" value="TreeGrafter"/>
</dbReference>
<dbReference type="AlphaFoldDB" id="A0A6A4TFA8"/>
<keyword evidence="8" id="KW-0966">Cell projection</keyword>
<dbReference type="Proteomes" id="UP000438429">
    <property type="component" value="Unassembled WGS sequence"/>
</dbReference>
<name>A0A6A4TFA8_SCOMX</name>
<comment type="caution">
    <text evidence="13">The sequence shown here is derived from an EMBL/GenBank/DDBJ whole genome shotgun (WGS) entry which is preliminary data.</text>
</comment>
<dbReference type="FunFam" id="1.10.238.10:FF:000054">
    <property type="entry name" value="Calbindin 2"/>
    <property type="match status" value="1"/>
</dbReference>
<dbReference type="GO" id="GO:0005634">
    <property type="term" value="C:nucleus"/>
    <property type="evidence" value="ECO:0007669"/>
    <property type="project" value="TreeGrafter"/>
</dbReference>
<dbReference type="InterPro" id="IPR002048">
    <property type="entry name" value="EF_hand_dom"/>
</dbReference>
<dbReference type="FunFam" id="1.10.238.10:FF:000116">
    <property type="entry name" value="calretinin isoform X2"/>
    <property type="match status" value="1"/>
</dbReference>
<proteinExistence type="inferred from homology"/>
<dbReference type="InterPro" id="IPR029646">
    <property type="entry name" value="CALB2"/>
</dbReference>
<keyword evidence="5" id="KW-0677">Repeat</keyword>
<dbReference type="Pfam" id="PF13499">
    <property type="entry name" value="EF-hand_7"/>
    <property type="match status" value="2"/>
</dbReference>
<dbReference type="EMBL" id="VEVO01000006">
    <property type="protein sequence ID" value="KAF0041541.1"/>
    <property type="molecule type" value="Genomic_DNA"/>
</dbReference>
<dbReference type="PROSITE" id="PS50222">
    <property type="entry name" value="EF_HAND_2"/>
    <property type="match status" value="5"/>
</dbReference>
<dbReference type="InterPro" id="IPR011992">
    <property type="entry name" value="EF-hand-dom_pair"/>
</dbReference>
<dbReference type="GO" id="GO:0043195">
    <property type="term" value="C:terminal bouton"/>
    <property type="evidence" value="ECO:0007669"/>
    <property type="project" value="TreeGrafter"/>
</dbReference>
<dbReference type="InterPro" id="IPR018247">
    <property type="entry name" value="EF_Hand_1_Ca_BS"/>
</dbReference>
<dbReference type="Gene3D" id="1.10.238.10">
    <property type="entry name" value="EF-hand"/>
    <property type="match status" value="3"/>
</dbReference>
<evidence type="ECO:0000256" key="1">
    <source>
        <dbReference type="ARBA" id="ARBA00004279"/>
    </source>
</evidence>
<keyword evidence="4" id="KW-0479">Metal-binding</keyword>
<feature type="domain" description="EF-hand" evidence="12">
    <location>
        <begin position="213"/>
        <end position="248"/>
    </location>
</feature>
<evidence type="ECO:0000259" key="12">
    <source>
        <dbReference type="PROSITE" id="PS50222"/>
    </source>
</evidence>
<dbReference type="SMART" id="SM00054">
    <property type="entry name" value="EFh"/>
    <property type="match status" value="5"/>
</dbReference>
<evidence type="ECO:0000256" key="7">
    <source>
        <dbReference type="ARBA" id="ARBA00023018"/>
    </source>
</evidence>
<evidence type="ECO:0000256" key="4">
    <source>
        <dbReference type="ARBA" id="ARBA00022723"/>
    </source>
</evidence>
<sequence length="525" mass="59016">MTASCAAPSCYIIDLHIQQHVQAQQPPHLHLAEVTASQFIDIWKHFDADGNGYIEGKELENFFRELEMARRGAGVDPTNPTFREKMKEFMQKFDKNKDGRIEMSELAQILPTEENFLLCFRQFVSSSAEFMAAWRRYDTDRSGYIEANELKGFLSDLLEKANRHYDDQKLQEYTQTILRMFDLNGDGKLGLSEMARLLPVQENFLLNFQGVKLNSEQFNAIFTFYDKDGNGYIDEQELDALLRDLFQKNKKEVDVKSLTGYKQSIMSLSDGGKLYRGELEIVLCKEPIVAPDRVPEAPQCSFHSTTPIEDDSGGSTYESGSLRDAAKAYRAHQHLARGDIDDEQPGEFRKVLLGAGDGSQPGDRAADGRQSGSRWRLLTGQDHSHDQEPRDRADVVSQESIERCAEEVGQLLQDEGLNCLINNAGINVVADLHSVTADKMMENFHTNAVAPLMITKAFLPLLKRAASRGEAGDSGSMSIQRAAVINVSSLLGSVELNWGEGANNIKWYPYRTSKVLSRWIEHVCL</sequence>
<dbReference type="InterPro" id="IPR036291">
    <property type="entry name" value="NAD(P)-bd_dom_sf"/>
</dbReference>
<feature type="domain" description="EF-hand" evidence="12">
    <location>
        <begin position="169"/>
        <end position="204"/>
    </location>
</feature>
<feature type="domain" description="EF-hand" evidence="12">
    <location>
        <begin position="125"/>
        <end position="160"/>
    </location>
</feature>
<evidence type="ECO:0000256" key="6">
    <source>
        <dbReference type="ARBA" id="ARBA00022837"/>
    </source>
</evidence>
<dbReference type="SUPFAM" id="SSF51735">
    <property type="entry name" value="NAD(P)-binding Rossmann-fold domains"/>
    <property type="match status" value="1"/>
</dbReference>
<feature type="domain" description="EF-hand" evidence="12">
    <location>
        <begin position="34"/>
        <end position="69"/>
    </location>
</feature>
<dbReference type="GO" id="GO:0099509">
    <property type="term" value="P:regulation of presynaptic cytosolic calcium ion concentration"/>
    <property type="evidence" value="ECO:0007669"/>
    <property type="project" value="TreeGrafter"/>
</dbReference>
<dbReference type="FunFam" id="1.10.238.10:FF:000108">
    <property type="entry name" value="Calbindin 1"/>
    <property type="match status" value="1"/>
</dbReference>
<evidence type="ECO:0000313" key="14">
    <source>
        <dbReference type="Proteomes" id="UP000438429"/>
    </source>
</evidence>
<comment type="function">
    <text evidence="10">Calcium-binding protein involved in calcium homeostasis and signal transduction. It plays a critical role in buffering intracellular calcium levels and modulating calcium-dependent signaling pathways. Predominantly expressed in specific neuronal populations, influences synaptic plasticity and neuronal excitability, contributing to learning and memory. During embryonic development, it facilitates neuronal differentiation and maturation.</text>
</comment>
<reference evidence="13 14" key="1">
    <citation type="submission" date="2019-06" db="EMBL/GenBank/DDBJ databases">
        <title>Draft genomes of female and male turbot (Scophthalmus maximus).</title>
        <authorList>
            <person name="Xu H."/>
            <person name="Xu X.-W."/>
            <person name="Shao C."/>
            <person name="Chen S."/>
        </authorList>
    </citation>
    <scope>NUCLEOTIDE SEQUENCE [LARGE SCALE GENOMIC DNA]</scope>
    <source>
        <strain evidence="13">Ysfricsl-2016a</strain>
        <tissue evidence="13">Blood</tissue>
    </source>
</reference>
<evidence type="ECO:0000313" key="13">
    <source>
        <dbReference type="EMBL" id="KAF0041541.1"/>
    </source>
</evidence>
<comment type="similarity">
    <text evidence="2">Belongs to the calbindin family.</text>
</comment>
<keyword evidence="7" id="KW-0770">Synapse</keyword>
<dbReference type="PROSITE" id="PS00018">
    <property type="entry name" value="EF_HAND_1"/>
    <property type="match status" value="5"/>
</dbReference>
<keyword evidence="6" id="KW-0106">Calcium</keyword>
<evidence type="ECO:0000256" key="3">
    <source>
        <dbReference type="ARBA" id="ARBA00021446"/>
    </source>
</evidence>
<dbReference type="Pfam" id="PF00036">
    <property type="entry name" value="EF-hand_1"/>
    <property type="match status" value="1"/>
</dbReference>
<feature type="compositionally biased region" description="Polar residues" evidence="11">
    <location>
        <begin position="301"/>
        <end position="319"/>
    </location>
</feature>
<dbReference type="PANTHER" id="PTHR19972:SF4">
    <property type="entry name" value="CALRETININ"/>
    <property type="match status" value="1"/>
</dbReference>
<accession>A0A6A4TFA8</accession>
<comment type="subcellular location">
    <subcellularLocation>
        <location evidence="1">Cell projection</location>
        <location evidence="1">Dendrite</location>
    </subcellularLocation>
    <subcellularLocation>
        <location evidence="9">Synapse</location>
    </subcellularLocation>
</comment>
<dbReference type="GO" id="GO:0005509">
    <property type="term" value="F:calcium ion binding"/>
    <property type="evidence" value="ECO:0007669"/>
    <property type="project" value="InterPro"/>
</dbReference>
<feature type="region of interest" description="Disordered" evidence="11">
    <location>
        <begin position="295"/>
        <end position="320"/>
    </location>
</feature>
<evidence type="ECO:0000256" key="11">
    <source>
        <dbReference type="SAM" id="MobiDB-lite"/>
    </source>
</evidence>
<evidence type="ECO:0000256" key="10">
    <source>
        <dbReference type="ARBA" id="ARBA00055213"/>
    </source>
</evidence>
<evidence type="ECO:0000256" key="8">
    <source>
        <dbReference type="ARBA" id="ARBA00023273"/>
    </source>
</evidence>
<dbReference type="GO" id="GO:1900271">
    <property type="term" value="P:regulation of long-term synaptic potentiation"/>
    <property type="evidence" value="ECO:0007669"/>
    <property type="project" value="TreeGrafter"/>
</dbReference>
<evidence type="ECO:0000256" key="9">
    <source>
        <dbReference type="ARBA" id="ARBA00034103"/>
    </source>
</evidence>
<dbReference type="CDD" id="cd16177">
    <property type="entry name" value="EFh_HEF_CR"/>
    <property type="match status" value="1"/>
</dbReference>
<evidence type="ECO:0000256" key="5">
    <source>
        <dbReference type="ARBA" id="ARBA00022737"/>
    </source>
</evidence>
<dbReference type="GO" id="GO:0030425">
    <property type="term" value="C:dendrite"/>
    <property type="evidence" value="ECO:0007669"/>
    <property type="project" value="UniProtKB-SubCell"/>
</dbReference>
<evidence type="ECO:0000256" key="2">
    <source>
        <dbReference type="ARBA" id="ARBA00007217"/>
    </source>
</evidence>
<dbReference type="InterPro" id="IPR002347">
    <property type="entry name" value="SDR_fam"/>
</dbReference>
<dbReference type="InterPro" id="IPR051001">
    <property type="entry name" value="Calbindin_Ca-bind"/>
</dbReference>
<organism evidence="13 14">
    <name type="scientific">Scophthalmus maximus</name>
    <name type="common">Turbot</name>
    <name type="synonym">Psetta maxima</name>
    <dbReference type="NCBI Taxonomy" id="52904"/>
    <lineage>
        <taxon>Eukaryota</taxon>
        <taxon>Metazoa</taxon>
        <taxon>Chordata</taxon>
        <taxon>Craniata</taxon>
        <taxon>Vertebrata</taxon>
        <taxon>Euteleostomi</taxon>
        <taxon>Actinopterygii</taxon>
        <taxon>Neopterygii</taxon>
        <taxon>Teleostei</taxon>
        <taxon>Neoteleostei</taxon>
        <taxon>Acanthomorphata</taxon>
        <taxon>Carangaria</taxon>
        <taxon>Pleuronectiformes</taxon>
        <taxon>Pleuronectoidei</taxon>
        <taxon>Scophthalmidae</taxon>
        <taxon>Scophthalmus</taxon>
    </lineage>
</organism>
<protein>
    <recommendedName>
        <fullName evidence="3">Calretinin</fullName>
    </recommendedName>
</protein>
<gene>
    <name evidence="13" type="ORF">F2P81_007439</name>
</gene>
<dbReference type="PANTHER" id="PTHR19972">
    <property type="entry name" value="CALBINDIN"/>
    <property type="match status" value="1"/>
</dbReference>
<feature type="domain" description="EF-hand" evidence="12">
    <location>
        <begin position="81"/>
        <end position="116"/>
    </location>
</feature>
<dbReference type="Pfam" id="PF00106">
    <property type="entry name" value="adh_short"/>
    <property type="match status" value="1"/>
</dbReference>